<name>A0AAW0LSP7_QUESU</name>
<keyword evidence="1" id="KW-0863">Zinc-finger</keyword>
<dbReference type="EMBL" id="PKMF04000055">
    <property type="protein sequence ID" value="KAK7854460.1"/>
    <property type="molecule type" value="Genomic_DNA"/>
</dbReference>
<feature type="domain" description="CCHC-type" evidence="2">
    <location>
        <begin position="159"/>
        <end position="174"/>
    </location>
</feature>
<reference evidence="3 4" key="1">
    <citation type="journal article" date="2018" name="Sci. Data">
        <title>The draft genome sequence of cork oak.</title>
        <authorList>
            <person name="Ramos A.M."/>
            <person name="Usie A."/>
            <person name="Barbosa P."/>
            <person name="Barros P.M."/>
            <person name="Capote T."/>
            <person name="Chaves I."/>
            <person name="Simoes F."/>
            <person name="Abreu I."/>
            <person name="Carrasquinho I."/>
            <person name="Faro C."/>
            <person name="Guimaraes J.B."/>
            <person name="Mendonca D."/>
            <person name="Nobrega F."/>
            <person name="Rodrigues L."/>
            <person name="Saibo N.J.M."/>
            <person name="Varela M.C."/>
            <person name="Egas C."/>
            <person name="Matos J."/>
            <person name="Miguel C.M."/>
            <person name="Oliveira M.M."/>
            <person name="Ricardo C.P."/>
            <person name="Goncalves S."/>
        </authorList>
    </citation>
    <scope>NUCLEOTIDE SEQUENCE [LARGE SCALE GENOMIC DNA]</scope>
    <source>
        <strain evidence="4">cv. HL8</strain>
    </source>
</reference>
<dbReference type="InterPro" id="IPR001878">
    <property type="entry name" value="Znf_CCHC"/>
</dbReference>
<dbReference type="Proteomes" id="UP000237347">
    <property type="component" value="Unassembled WGS sequence"/>
</dbReference>
<dbReference type="PANTHER" id="PTHR31286">
    <property type="entry name" value="GLYCINE-RICH CELL WALL STRUCTURAL PROTEIN 1.8-LIKE"/>
    <property type="match status" value="1"/>
</dbReference>
<dbReference type="GO" id="GO:0008270">
    <property type="term" value="F:zinc ion binding"/>
    <property type="evidence" value="ECO:0007669"/>
    <property type="project" value="UniProtKB-KW"/>
</dbReference>
<comment type="caution">
    <text evidence="3">The sequence shown here is derived from an EMBL/GenBank/DDBJ whole genome shotgun (WGS) entry which is preliminary data.</text>
</comment>
<evidence type="ECO:0000313" key="4">
    <source>
        <dbReference type="Proteomes" id="UP000237347"/>
    </source>
</evidence>
<dbReference type="InterPro" id="IPR025836">
    <property type="entry name" value="Zn_knuckle_CX2CX4HX4C"/>
</dbReference>
<keyword evidence="4" id="KW-1185">Reference proteome</keyword>
<protein>
    <recommendedName>
        <fullName evidence="2">CCHC-type domain-containing protein</fullName>
    </recommendedName>
</protein>
<keyword evidence="1" id="KW-0479">Metal-binding</keyword>
<dbReference type="AlphaFoldDB" id="A0AAW0LSP7"/>
<dbReference type="PANTHER" id="PTHR31286:SF167">
    <property type="entry name" value="OS09G0268800 PROTEIN"/>
    <property type="match status" value="1"/>
</dbReference>
<evidence type="ECO:0000256" key="1">
    <source>
        <dbReference type="PROSITE-ProRule" id="PRU00047"/>
    </source>
</evidence>
<evidence type="ECO:0000259" key="2">
    <source>
        <dbReference type="PROSITE" id="PS50158"/>
    </source>
</evidence>
<proteinExistence type="predicted"/>
<accession>A0AAW0LSP7</accession>
<sequence length="227" mass="26602">MVINLFNEWKEAYLKRDDFPTEAERYRMNLTLQRNFFLVRRAWDRRPWTVKGEHLVLKRFNPDISVPEVDFSFTEFWIQIHGLPLNRRSRENVLKIGSMAGRALDTDLVGPGSVVWSRNVRVRVEIDVSCPLVPGFPLERDQLPDLWIPFKFEKLRNFCYGCGRLGHDQCDCPDKEVISGFYGKWLKADNDEFRLGINLENLLNPNRLEMEATTSDLQSLVPNNRSN</sequence>
<dbReference type="GO" id="GO:0003676">
    <property type="term" value="F:nucleic acid binding"/>
    <property type="evidence" value="ECO:0007669"/>
    <property type="project" value="InterPro"/>
</dbReference>
<dbReference type="Pfam" id="PF14392">
    <property type="entry name" value="zf-CCHC_4"/>
    <property type="match status" value="1"/>
</dbReference>
<gene>
    <name evidence="3" type="ORF">CFP56_032256</name>
</gene>
<organism evidence="3 4">
    <name type="scientific">Quercus suber</name>
    <name type="common">Cork oak</name>
    <dbReference type="NCBI Taxonomy" id="58331"/>
    <lineage>
        <taxon>Eukaryota</taxon>
        <taxon>Viridiplantae</taxon>
        <taxon>Streptophyta</taxon>
        <taxon>Embryophyta</taxon>
        <taxon>Tracheophyta</taxon>
        <taxon>Spermatophyta</taxon>
        <taxon>Magnoliopsida</taxon>
        <taxon>eudicotyledons</taxon>
        <taxon>Gunneridae</taxon>
        <taxon>Pentapetalae</taxon>
        <taxon>rosids</taxon>
        <taxon>fabids</taxon>
        <taxon>Fagales</taxon>
        <taxon>Fagaceae</taxon>
        <taxon>Quercus</taxon>
    </lineage>
</organism>
<dbReference type="InterPro" id="IPR040256">
    <property type="entry name" value="At4g02000-like"/>
</dbReference>
<dbReference type="PROSITE" id="PS50158">
    <property type="entry name" value="ZF_CCHC"/>
    <property type="match status" value="1"/>
</dbReference>
<evidence type="ECO:0000313" key="3">
    <source>
        <dbReference type="EMBL" id="KAK7854460.1"/>
    </source>
</evidence>
<keyword evidence="1" id="KW-0862">Zinc</keyword>